<proteinExistence type="predicted"/>
<feature type="region of interest" description="Disordered" evidence="2">
    <location>
        <begin position="129"/>
        <end position="172"/>
    </location>
</feature>
<evidence type="ECO:0000313" key="4">
    <source>
        <dbReference type="WBParaSite" id="nRc.2.0.1.t32312-RA"/>
    </source>
</evidence>
<protein>
    <submittedName>
        <fullName evidence="4">Uncharacterized protein</fullName>
    </submittedName>
</protein>
<sequence>MFNESNLITSSNEAPTMAEIETRLREQAEKEIERQKDIFVKKLAEQKARLDEQQKQLEQVLAGFTTQPTPLAVPTGIPASVKPPTAYHTHMPIVQVLQRDPSIDSGIPDIYTTEEVKMFRDNGHTDDQIERLGRRKLAQKANRAKKREGEDVIEIRDKEGEKTERPEKDEDM</sequence>
<keyword evidence="3" id="KW-1185">Reference proteome</keyword>
<name>A0A915K0V4_ROMCU</name>
<organism evidence="3 4">
    <name type="scientific">Romanomermis culicivorax</name>
    <name type="common">Nematode worm</name>
    <dbReference type="NCBI Taxonomy" id="13658"/>
    <lineage>
        <taxon>Eukaryota</taxon>
        <taxon>Metazoa</taxon>
        <taxon>Ecdysozoa</taxon>
        <taxon>Nematoda</taxon>
        <taxon>Enoplea</taxon>
        <taxon>Dorylaimia</taxon>
        <taxon>Mermithida</taxon>
        <taxon>Mermithoidea</taxon>
        <taxon>Mermithidae</taxon>
        <taxon>Romanomermis</taxon>
    </lineage>
</organism>
<feature type="compositionally biased region" description="Basic and acidic residues" evidence="2">
    <location>
        <begin position="147"/>
        <end position="172"/>
    </location>
</feature>
<dbReference type="Proteomes" id="UP000887565">
    <property type="component" value="Unplaced"/>
</dbReference>
<keyword evidence="1" id="KW-0175">Coiled coil</keyword>
<feature type="coiled-coil region" evidence="1">
    <location>
        <begin position="18"/>
        <end position="63"/>
    </location>
</feature>
<evidence type="ECO:0000256" key="2">
    <source>
        <dbReference type="SAM" id="MobiDB-lite"/>
    </source>
</evidence>
<dbReference type="AlphaFoldDB" id="A0A915K0V4"/>
<accession>A0A915K0V4</accession>
<feature type="compositionally biased region" description="Basic residues" evidence="2">
    <location>
        <begin position="133"/>
        <end position="146"/>
    </location>
</feature>
<reference evidence="4" key="1">
    <citation type="submission" date="2022-11" db="UniProtKB">
        <authorList>
            <consortium name="WormBaseParasite"/>
        </authorList>
    </citation>
    <scope>IDENTIFICATION</scope>
</reference>
<evidence type="ECO:0000313" key="3">
    <source>
        <dbReference type="Proteomes" id="UP000887565"/>
    </source>
</evidence>
<evidence type="ECO:0000256" key="1">
    <source>
        <dbReference type="SAM" id="Coils"/>
    </source>
</evidence>
<dbReference type="WBParaSite" id="nRc.2.0.1.t32312-RA">
    <property type="protein sequence ID" value="nRc.2.0.1.t32312-RA"/>
    <property type="gene ID" value="nRc.2.0.1.g32312"/>
</dbReference>